<dbReference type="RefSeq" id="WP_149111455.1">
    <property type="nucleotide sequence ID" value="NZ_CP042425.1"/>
</dbReference>
<protein>
    <submittedName>
        <fullName evidence="2">Uncharacterized protein</fullName>
    </submittedName>
</protein>
<dbReference type="EMBL" id="CP042425">
    <property type="protein sequence ID" value="QEL16773.1"/>
    <property type="molecule type" value="Genomic_DNA"/>
</dbReference>
<dbReference type="AlphaFoldDB" id="A0A5C1AEY0"/>
<sequence>MTEEQSPLYKMRFEIELVELVTRGYTAKQVADKLAVSEFTVRRICKKHRVSVDREKPRSKPRPEHKRVMPSQADDFLPLGKMASEKPDPIRLAKESLIDAYLLKLTKPILDIRDDGFYLRGKPANLSDVMKETNRHRIGWGLEQVVTNPAWAV</sequence>
<dbReference type="KEGG" id="lrs:PX52LOC_03743"/>
<gene>
    <name evidence="2" type="ORF">PX52LOC_03743</name>
</gene>
<dbReference type="Proteomes" id="UP000324974">
    <property type="component" value="Chromosome"/>
</dbReference>
<feature type="region of interest" description="Disordered" evidence="1">
    <location>
        <begin position="50"/>
        <end position="80"/>
    </location>
</feature>
<feature type="compositionally biased region" description="Basic and acidic residues" evidence="1">
    <location>
        <begin position="50"/>
        <end position="62"/>
    </location>
</feature>
<reference evidence="3" key="1">
    <citation type="submission" date="2019-08" db="EMBL/GenBank/DDBJ databases">
        <title>Limnoglobus roseus gen. nov., sp. nov., a novel freshwater planctomycete with a giant genome from the family Gemmataceae.</title>
        <authorList>
            <person name="Kulichevskaya I.S."/>
            <person name="Naumoff D.G."/>
            <person name="Miroshnikov K."/>
            <person name="Ivanova A."/>
            <person name="Philippov D.A."/>
            <person name="Hakobyan A."/>
            <person name="Rijpstra I.C."/>
            <person name="Sinninghe Damste J.S."/>
            <person name="Liesack W."/>
            <person name="Dedysh S.N."/>
        </authorList>
    </citation>
    <scope>NUCLEOTIDE SEQUENCE [LARGE SCALE GENOMIC DNA]</scope>
    <source>
        <strain evidence="3">PX52</strain>
    </source>
</reference>
<name>A0A5C1AEY0_9BACT</name>
<evidence type="ECO:0000313" key="3">
    <source>
        <dbReference type="Proteomes" id="UP000324974"/>
    </source>
</evidence>
<dbReference type="Gene3D" id="1.10.10.10">
    <property type="entry name" value="Winged helix-like DNA-binding domain superfamily/Winged helix DNA-binding domain"/>
    <property type="match status" value="1"/>
</dbReference>
<proteinExistence type="predicted"/>
<dbReference type="InterPro" id="IPR036388">
    <property type="entry name" value="WH-like_DNA-bd_sf"/>
</dbReference>
<keyword evidence="3" id="KW-1185">Reference proteome</keyword>
<evidence type="ECO:0000256" key="1">
    <source>
        <dbReference type="SAM" id="MobiDB-lite"/>
    </source>
</evidence>
<accession>A0A5C1AEY0</accession>
<evidence type="ECO:0000313" key="2">
    <source>
        <dbReference type="EMBL" id="QEL16773.1"/>
    </source>
</evidence>
<organism evidence="2 3">
    <name type="scientific">Limnoglobus roseus</name>
    <dbReference type="NCBI Taxonomy" id="2598579"/>
    <lineage>
        <taxon>Bacteria</taxon>
        <taxon>Pseudomonadati</taxon>
        <taxon>Planctomycetota</taxon>
        <taxon>Planctomycetia</taxon>
        <taxon>Gemmatales</taxon>
        <taxon>Gemmataceae</taxon>
        <taxon>Limnoglobus</taxon>
    </lineage>
</organism>